<keyword evidence="1" id="KW-0812">Transmembrane</keyword>
<evidence type="ECO:0000313" key="3">
    <source>
        <dbReference type="Proteomes" id="UP000621799"/>
    </source>
</evidence>
<accession>A0A928VVB7</accession>
<dbReference type="AlphaFoldDB" id="A0A928VVB7"/>
<feature type="transmembrane region" description="Helical" evidence="1">
    <location>
        <begin position="12"/>
        <end position="36"/>
    </location>
</feature>
<keyword evidence="3" id="KW-1185">Reference proteome</keyword>
<keyword evidence="1" id="KW-0472">Membrane</keyword>
<dbReference type="EMBL" id="JADEXN010000132">
    <property type="protein sequence ID" value="MBE9040917.1"/>
    <property type="molecule type" value="Genomic_DNA"/>
</dbReference>
<organism evidence="2 3">
    <name type="scientific">Zarconia navalis LEGE 11467</name>
    <dbReference type="NCBI Taxonomy" id="1828826"/>
    <lineage>
        <taxon>Bacteria</taxon>
        <taxon>Bacillati</taxon>
        <taxon>Cyanobacteriota</taxon>
        <taxon>Cyanophyceae</taxon>
        <taxon>Oscillatoriophycideae</taxon>
        <taxon>Oscillatoriales</taxon>
        <taxon>Oscillatoriales incertae sedis</taxon>
        <taxon>Zarconia</taxon>
        <taxon>Zarconia navalis</taxon>
    </lineage>
</organism>
<name>A0A928VVB7_9CYAN</name>
<sequence length="223" mass="24376">MNALKIAKAPVKILFHPLVLSSAVVTAAVLGMSGWFARFPAAFLPQVQPSATDVKSLLVDRLEGSTELQTARVSLETVVVANQERTLGQWRLGETKVVYQGVGQVSAGIDMSKLQVVEVDRNRGEIQILLPPPYLVNTSLDIERSGILDHRKDWLGPNVSTNLHDLAQREALDQIRSQACQKGLLNMANEQARELVETILIAARYEEIEVATQSPEPSTCPSG</sequence>
<dbReference type="InterPro" id="IPR025324">
    <property type="entry name" value="DUF4230"/>
</dbReference>
<keyword evidence="1" id="KW-1133">Transmembrane helix</keyword>
<evidence type="ECO:0000313" key="2">
    <source>
        <dbReference type="EMBL" id="MBE9040917.1"/>
    </source>
</evidence>
<dbReference type="RefSeq" id="WP_264321150.1">
    <property type="nucleotide sequence ID" value="NZ_JADEXN010000132.1"/>
</dbReference>
<dbReference type="Pfam" id="PF14014">
    <property type="entry name" value="DUF4230"/>
    <property type="match status" value="1"/>
</dbReference>
<proteinExistence type="predicted"/>
<evidence type="ECO:0000256" key="1">
    <source>
        <dbReference type="SAM" id="Phobius"/>
    </source>
</evidence>
<dbReference type="Proteomes" id="UP000621799">
    <property type="component" value="Unassembled WGS sequence"/>
</dbReference>
<gene>
    <name evidence="2" type="ORF">IQ235_09010</name>
</gene>
<protein>
    <submittedName>
        <fullName evidence="2">DUF4230 domain-containing protein</fullName>
    </submittedName>
</protein>
<reference evidence="2" key="1">
    <citation type="submission" date="2020-10" db="EMBL/GenBank/DDBJ databases">
        <authorList>
            <person name="Castelo-Branco R."/>
            <person name="Eusebio N."/>
            <person name="Adriana R."/>
            <person name="Vieira A."/>
            <person name="Brugerolle De Fraissinette N."/>
            <person name="Rezende De Castro R."/>
            <person name="Schneider M.P."/>
            <person name="Vasconcelos V."/>
            <person name="Leao P.N."/>
        </authorList>
    </citation>
    <scope>NUCLEOTIDE SEQUENCE</scope>
    <source>
        <strain evidence="2">LEGE 11467</strain>
    </source>
</reference>
<comment type="caution">
    <text evidence="2">The sequence shown here is derived from an EMBL/GenBank/DDBJ whole genome shotgun (WGS) entry which is preliminary data.</text>
</comment>